<dbReference type="EMBL" id="DTMM01000226">
    <property type="protein sequence ID" value="HFT94316.1"/>
    <property type="molecule type" value="Genomic_DNA"/>
</dbReference>
<organism evidence="2">
    <name type="scientific">Leptospirillum ferriphilum</name>
    <dbReference type="NCBI Taxonomy" id="178606"/>
    <lineage>
        <taxon>Bacteria</taxon>
        <taxon>Pseudomonadati</taxon>
        <taxon>Nitrospirota</taxon>
        <taxon>Nitrospiria</taxon>
        <taxon>Nitrospirales</taxon>
        <taxon>Nitrospiraceae</taxon>
        <taxon>Leptospirillum</taxon>
    </lineage>
</organism>
<protein>
    <submittedName>
        <fullName evidence="2">Uncharacterized protein</fullName>
    </submittedName>
</protein>
<gene>
    <name evidence="2" type="ORF">ENX03_10430</name>
</gene>
<reference evidence="2" key="1">
    <citation type="journal article" date="2020" name="mSystems">
        <title>Genome- and Community-Level Interaction Insights into Carbon Utilization and Element Cycling Functions of Hydrothermarchaeota in Hydrothermal Sediment.</title>
        <authorList>
            <person name="Zhou Z."/>
            <person name="Liu Y."/>
            <person name="Xu W."/>
            <person name="Pan J."/>
            <person name="Luo Z.H."/>
            <person name="Li M."/>
        </authorList>
    </citation>
    <scope>NUCLEOTIDE SEQUENCE [LARGE SCALE GENOMIC DNA]</scope>
    <source>
        <strain evidence="2">SpSt-902</strain>
    </source>
</reference>
<evidence type="ECO:0000313" key="2">
    <source>
        <dbReference type="EMBL" id="HFT94316.1"/>
    </source>
</evidence>
<evidence type="ECO:0000256" key="1">
    <source>
        <dbReference type="SAM" id="MobiDB-lite"/>
    </source>
</evidence>
<proteinExistence type="predicted"/>
<feature type="region of interest" description="Disordered" evidence="1">
    <location>
        <begin position="36"/>
        <end position="74"/>
    </location>
</feature>
<accession>A0A7C3QXB5</accession>
<sequence>MMFLKKAAEFPVKPSLEVPGLAARTGHRWVLSHRKGKRPEGVLPKGHGILPEEREAILPSRENTPPSGPSDCLS</sequence>
<comment type="caution">
    <text evidence="2">The sequence shown here is derived from an EMBL/GenBank/DDBJ whole genome shotgun (WGS) entry which is preliminary data.</text>
</comment>
<name>A0A7C3QXB5_9BACT</name>
<dbReference type="AlphaFoldDB" id="A0A7C3QXB5"/>